<dbReference type="InterPro" id="IPR019734">
    <property type="entry name" value="TPR_rpt"/>
</dbReference>
<dbReference type="PROSITE" id="PS50005">
    <property type="entry name" value="TPR"/>
    <property type="match status" value="2"/>
</dbReference>
<dbReference type="InterPro" id="IPR011990">
    <property type="entry name" value="TPR-like_helical_dom_sf"/>
</dbReference>
<feature type="repeat" description="TPR" evidence="1">
    <location>
        <begin position="6"/>
        <end position="39"/>
    </location>
</feature>
<dbReference type="EMBL" id="LJNI01000025">
    <property type="protein sequence ID" value="KPJ73856.1"/>
    <property type="molecule type" value="Genomic_DNA"/>
</dbReference>
<feature type="repeat" description="TPR" evidence="1">
    <location>
        <begin position="40"/>
        <end position="73"/>
    </location>
</feature>
<dbReference type="Gene3D" id="1.25.40.10">
    <property type="entry name" value="Tetratricopeptide repeat domain"/>
    <property type="match status" value="1"/>
</dbReference>
<protein>
    <submittedName>
        <fullName evidence="2">Uncharacterized protein</fullName>
    </submittedName>
</protein>
<dbReference type="SMART" id="SM00028">
    <property type="entry name" value="TPR"/>
    <property type="match status" value="2"/>
</dbReference>
<keyword evidence="1" id="KW-0802">TPR repeat</keyword>
<sequence>MEQGEIEVLLEVGQSYLLNKEYEKAIIKFSEALKMNPHEPEVYYYLGLAYEGAEKLPEAIKMYEKTLTLDKSFSNAEMRLKELKQKIAEKNAEKKKD</sequence>
<dbReference type="Pfam" id="PF13414">
    <property type="entry name" value="TPR_11"/>
    <property type="match status" value="1"/>
</dbReference>
<accession>A0A0S7YGR6</accession>
<gene>
    <name evidence="2" type="ORF">AMJ52_02900</name>
</gene>
<dbReference type="Proteomes" id="UP000051012">
    <property type="component" value="Unassembled WGS sequence"/>
</dbReference>
<evidence type="ECO:0000256" key="1">
    <source>
        <dbReference type="PROSITE-ProRule" id="PRU00339"/>
    </source>
</evidence>
<reference evidence="2 3" key="1">
    <citation type="journal article" date="2015" name="Microbiome">
        <title>Genomic resolution of linkages in carbon, nitrogen, and sulfur cycling among widespread estuary sediment bacteria.</title>
        <authorList>
            <person name="Baker B.J."/>
            <person name="Lazar C.S."/>
            <person name="Teske A.P."/>
            <person name="Dick G.J."/>
        </authorList>
    </citation>
    <scope>NUCLEOTIDE SEQUENCE [LARGE SCALE GENOMIC DNA]</scope>
    <source>
        <strain evidence="2">DG_78</strain>
    </source>
</reference>
<name>A0A0S7YGR6_UNCT6</name>
<organism evidence="2 3">
    <name type="scientific">candidate division TA06 bacterium DG_78</name>
    <dbReference type="NCBI Taxonomy" id="1703772"/>
    <lineage>
        <taxon>Bacteria</taxon>
        <taxon>Bacteria division TA06</taxon>
    </lineage>
</organism>
<evidence type="ECO:0000313" key="3">
    <source>
        <dbReference type="Proteomes" id="UP000051012"/>
    </source>
</evidence>
<evidence type="ECO:0000313" key="2">
    <source>
        <dbReference type="EMBL" id="KPJ73856.1"/>
    </source>
</evidence>
<proteinExistence type="predicted"/>
<dbReference type="PROSITE" id="PS50293">
    <property type="entry name" value="TPR_REGION"/>
    <property type="match status" value="1"/>
</dbReference>
<dbReference type="SUPFAM" id="SSF48452">
    <property type="entry name" value="TPR-like"/>
    <property type="match status" value="1"/>
</dbReference>
<dbReference type="AlphaFoldDB" id="A0A0S7YGR6"/>
<comment type="caution">
    <text evidence="2">The sequence shown here is derived from an EMBL/GenBank/DDBJ whole genome shotgun (WGS) entry which is preliminary data.</text>
</comment>